<gene>
    <name evidence="1" type="ORF">WG78_11880</name>
</gene>
<keyword evidence="2" id="KW-1185">Reference proteome</keyword>
<organism evidence="1 2">
    <name type="scientific">Amantichitinum ursilacus</name>
    <dbReference type="NCBI Taxonomy" id="857265"/>
    <lineage>
        <taxon>Bacteria</taxon>
        <taxon>Pseudomonadati</taxon>
        <taxon>Pseudomonadota</taxon>
        <taxon>Betaproteobacteria</taxon>
        <taxon>Neisseriales</taxon>
        <taxon>Chitinibacteraceae</taxon>
        <taxon>Amantichitinum</taxon>
    </lineage>
</organism>
<evidence type="ECO:0000313" key="1">
    <source>
        <dbReference type="EMBL" id="KPC52542.1"/>
    </source>
</evidence>
<dbReference type="Proteomes" id="UP000037939">
    <property type="component" value="Unassembled WGS sequence"/>
</dbReference>
<evidence type="ECO:0000313" key="2">
    <source>
        <dbReference type="Proteomes" id="UP000037939"/>
    </source>
</evidence>
<name>A0A0N0GN81_9NEIS</name>
<dbReference type="EMBL" id="LAQT01000009">
    <property type="protein sequence ID" value="KPC52542.1"/>
    <property type="molecule type" value="Genomic_DNA"/>
</dbReference>
<proteinExistence type="predicted"/>
<comment type="caution">
    <text evidence="1">The sequence shown here is derived from an EMBL/GenBank/DDBJ whole genome shotgun (WGS) entry which is preliminary data.</text>
</comment>
<accession>A0A0N0GN81</accession>
<dbReference type="AlphaFoldDB" id="A0A0N0GN81"/>
<reference evidence="1 2" key="1">
    <citation type="submission" date="2015-07" db="EMBL/GenBank/DDBJ databases">
        <title>Draft genome sequence of the Amantichitinum ursilacus IGB-41, a new chitin-degrading bacterium.</title>
        <authorList>
            <person name="Kirstahler P."/>
            <person name="Guenther M."/>
            <person name="Grumaz C."/>
            <person name="Rupp S."/>
            <person name="Zibek S."/>
            <person name="Sohn K."/>
        </authorList>
    </citation>
    <scope>NUCLEOTIDE SEQUENCE [LARGE SCALE GENOMIC DNA]</scope>
    <source>
        <strain evidence="1 2">IGB-41</strain>
    </source>
</reference>
<protein>
    <submittedName>
        <fullName evidence="1">Uncharacterized protein</fullName>
    </submittedName>
</protein>
<dbReference type="STRING" id="857265.WG78_11880"/>
<sequence length="154" mass="17336">MQRICDLYLSELVGPDLLKDVRFVDSAFILGEKAVSGYLGLNAPRLKLIPLVVSLRKKRVSCYSVPIEYRDCASITEQYALSIAQHSVERQNCVKVGTNPLGAGAPPNVWSFSVAGFEDAGRVAGRMIMIDRVDGHVWGYEEYEEYMYDYNNLY</sequence>